<dbReference type="OrthoDB" id="439943at2759"/>
<dbReference type="SUPFAM" id="SSF53448">
    <property type="entry name" value="Nucleotide-diphospho-sugar transferases"/>
    <property type="match status" value="1"/>
</dbReference>
<keyword evidence="3" id="KW-0808">Transferase</keyword>
<evidence type="ECO:0000313" key="4">
    <source>
        <dbReference type="EMBL" id="KAF3008965.1"/>
    </source>
</evidence>
<dbReference type="AlphaFoldDB" id="A0A9P4WC76"/>
<dbReference type="GO" id="GO:0006487">
    <property type="term" value="P:protein N-linked glycosylation"/>
    <property type="evidence" value="ECO:0007669"/>
    <property type="project" value="TreeGrafter"/>
</dbReference>
<comment type="similarity">
    <text evidence="1">Belongs to the glycosyltransferase 15 family.</text>
</comment>
<protein>
    <submittedName>
        <fullName evidence="4">Uncharacterized protein</fullName>
    </submittedName>
</protein>
<dbReference type="Proteomes" id="UP000801428">
    <property type="component" value="Unassembled WGS sequence"/>
</dbReference>
<accession>A0A9P4WC76</accession>
<dbReference type="GO" id="GO:0016020">
    <property type="term" value="C:membrane"/>
    <property type="evidence" value="ECO:0007669"/>
    <property type="project" value="InterPro"/>
</dbReference>
<sequence>MLARNSDVDGAVASVKSVQKQFNQHFDYPWVFLNDQAWSDDFVTKVKEAGGQASMVFETIPAHMWGYPAWIDQKKAREDMDRMERQGILFFYDHPALLPYKWYWRVEPDISFTCAITYDPFLEMSSHGKTYGYTTALWENGRTAPSLFRKLAAYKAALQYPTTPLWTAMMAASTMPWPFRHLLALLRNRDSNGDLWNTCHFWSNFEIADMDFFRSGMYRGLFGFLDEEGGFYHERWGDAPVHSLAAAMLLRPEQLHHFSDFGWP</sequence>
<dbReference type="EMBL" id="SWKU01000003">
    <property type="protein sequence ID" value="KAF3008965.1"/>
    <property type="molecule type" value="Genomic_DNA"/>
</dbReference>
<dbReference type="Gene3D" id="3.90.550.10">
    <property type="entry name" value="Spore Coat Polysaccharide Biosynthesis Protein SpsA, Chain A"/>
    <property type="match status" value="1"/>
</dbReference>
<keyword evidence="2" id="KW-0328">Glycosyltransferase</keyword>
<evidence type="ECO:0000313" key="5">
    <source>
        <dbReference type="Proteomes" id="UP000801428"/>
    </source>
</evidence>
<organism evidence="4 5">
    <name type="scientific">Curvularia kusanoi</name>
    <name type="common">Cochliobolus kusanoi</name>
    <dbReference type="NCBI Taxonomy" id="90978"/>
    <lineage>
        <taxon>Eukaryota</taxon>
        <taxon>Fungi</taxon>
        <taxon>Dikarya</taxon>
        <taxon>Ascomycota</taxon>
        <taxon>Pezizomycotina</taxon>
        <taxon>Dothideomycetes</taxon>
        <taxon>Pleosporomycetidae</taxon>
        <taxon>Pleosporales</taxon>
        <taxon>Pleosporineae</taxon>
        <taxon>Pleosporaceae</taxon>
        <taxon>Curvularia</taxon>
    </lineage>
</organism>
<dbReference type="InterPro" id="IPR029044">
    <property type="entry name" value="Nucleotide-diphossugar_trans"/>
</dbReference>
<dbReference type="GO" id="GO:0000026">
    <property type="term" value="F:alpha-1,2-mannosyltransferase activity"/>
    <property type="evidence" value="ECO:0007669"/>
    <property type="project" value="TreeGrafter"/>
</dbReference>
<evidence type="ECO:0000256" key="1">
    <source>
        <dbReference type="ARBA" id="ARBA00007677"/>
    </source>
</evidence>
<evidence type="ECO:0000256" key="2">
    <source>
        <dbReference type="ARBA" id="ARBA00022676"/>
    </source>
</evidence>
<dbReference type="Pfam" id="PF01793">
    <property type="entry name" value="Glyco_transf_15"/>
    <property type="match status" value="1"/>
</dbReference>
<dbReference type="PANTHER" id="PTHR31121:SF2">
    <property type="entry name" value="MANNOSYLTRANSFERASE KTR5-RELATED"/>
    <property type="match status" value="1"/>
</dbReference>
<reference evidence="4" key="1">
    <citation type="submission" date="2019-04" db="EMBL/GenBank/DDBJ databases">
        <title>Sequencing of skin fungus with MAO and IRED activity.</title>
        <authorList>
            <person name="Marsaioli A.J."/>
            <person name="Bonatto J.M.C."/>
            <person name="Reis Junior O."/>
        </authorList>
    </citation>
    <scope>NUCLEOTIDE SEQUENCE</scope>
    <source>
        <strain evidence="4">30M1</strain>
    </source>
</reference>
<proteinExistence type="inferred from homology"/>
<dbReference type="PANTHER" id="PTHR31121">
    <property type="entry name" value="ALPHA-1,2 MANNOSYLTRANSFERASE KTR1"/>
    <property type="match status" value="1"/>
</dbReference>
<comment type="caution">
    <text evidence="4">The sequence shown here is derived from an EMBL/GenBank/DDBJ whole genome shotgun (WGS) entry which is preliminary data.</text>
</comment>
<name>A0A9P4WC76_CURKU</name>
<dbReference type="GO" id="GO:0005794">
    <property type="term" value="C:Golgi apparatus"/>
    <property type="evidence" value="ECO:0007669"/>
    <property type="project" value="TreeGrafter"/>
</dbReference>
<dbReference type="GO" id="GO:0000032">
    <property type="term" value="P:cell wall mannoprotein biosynthetic process"/>
    <property type="evidence" value="ECO:0007669"/>
    <property type="project" value="TreeGrafter"/>
</dbReference>
<gene>
    <name evidence="4" type="ORF">E8E13_011460</name>
</gene>
<dbReference type="InterPro" id="IPR002685">
    <property type="entry name" value="Glyco_trans_15"/>
</dbReference>
<evidence type="ECO:0000256" key="3">
    <source>
        <dbReference type="ARBA" id="ARBA00022679"/>
    </source>
</evidence>
<keyword evidence="5" id="KW-1185">Reference proteome</keyword>